<dbReference type="Proteomes" id="UP001527052">
    <property type="component" value="Unassembled WGS sequence"/>
</dbReference>
<evidence type="ECO:0008006" key="4">
    <source>
        <dbReference type="Google" id="ProtNLM"/>
    </source>
</evidence>
<dbReference type="RefSeq" id="WP_208327558.1">
    <property type="nucleotide sequence ID" value="NZ_JAMDLZ010000016.1"/>
</dbReference>
<reference evidence="2 3" key="1">
    <citation type="submission" date="2022-05" db="EMBL/GenBank/DDBJ databases">
        <title>Genome Sequencing of Bee-Associated Microbes.</title>
        <authorList>
            <person name="Dunlap C."/>
        </authorList>
    </citation>
    <scope>NUCLEOTIDE SEQUENCE [LARGE SCALE GENOMIC DNA]</scope>
    <source>
        <strain evidence="2 3">NRRL BD-083</strain>
    </source>
</reference>
<evidence type="ECO:0000313" key="3">
    <source>
        <dbReference type="Proteomes" id="UP001527052"/>
    </source>
</evidence>
<keyword evidence="1" id="KW-0472">Membrane</keyword>
<organism evidence="2 3">
    <name type="scientific">Lysinibacillus xylanilyticus</name>
    <dbReference type="NCBI Taxonomy" id="582475"/>
    <lineage>
        <taxon>Bacteria</taxon>
        <taxon>Bacillati</taxon>
        <taxon>Bacillota</taxon>
        <taxon>Bacilli</taxon>
        <taxon>Bacillales</taxon>
        <taxon>Bacillaceae</taxon>
        <taxon>Lysinibacillus</taxon>
    </lineage>
</organism>
<feature type="transmembrane region" description="Helical" evidence="1">
    <location>
        <begin position="78"/>
        <end position="96"/>
    </location>
</feature>
<gene>
    <name evidence="2" type="ORF">M5W82_09670</name>
</gene>
<comment type="caution">
    <text evidence="2">The sequence shown here is derived from an EMBL/GenBank/DDBJ whole genome shotgun (WGS) entry which is preliminary data.</text>
</comment>
<sequence length="101" mass="11624">MAENILLIILMIPLYGSIIWSYFCPEESLLFGKRWMYKEEPEFSNAVIRYTKFTSMIGMIGLPIIVIGFIFDILILKFTFVVFISVVVIGALIIFTDDKDS</sequence>
<dbReference type="EMBL" id="JAMDLZ010000016">
    <property type="protein sequence ID" value="MCY9547222.1"/>
    <property type="molecule type" value="Genomic_DNA"/>
</dbReference>
<feature type="transmembrane region" description="Helical" evidence="1">
    <location>
        <begin position="5"/>
        <end position="23"/>
    </location>
</feature>
<evidence type="ECO:0000313" key="2">
    <source>
        <dbReference type="EMBL" id="MCY9547222.1"/>
    </source>
</evidence>
<keyword evidence="3" id="KW-1185">Reference proteome</keyword>
<feature type="transmembrane region" description="Helical" evidence="1">
    <location>
        <begin position="53"/>
        <end position="71"/>
    </location>
</feature>
<name>A0ABT4ENJ4_9BACI</name>
<keyword evidence="1" id="KW-0812">Transmembrane</keyword>
<accession>A0ABT4ENJ4</accession>
<evidence type="ECO:0000256" key="1">
    <source>
        <dbReference type="SAM" id="Phobius"/>
    </source>
</evidence>
<proteinExistence type="predicted"/>
<protein>
    <recommendedName>
        <fullName evidence="4">DUF3784 domain-containing protein</fullName>
    </recommendedName>
</protein>
<keyword evidence="1" id="KW-1133">Transmembrane helix</keyword>